<dbReference type="PANTHER" id="PTHR43833">
    <property type="entry name" value="POTASSIUM CHANNEL PROTEIN 2-RELATED-RELATED"/>
    <property type="match status" value="1"/>
</dbReference>
<dbReference type="GO" id="GO:0005886">
    <property type="term" value="C:plasma membrane"/>
    <property type="evidence" value="ECO:0007669"/>
    <property type="project" value="InterPro"/>
</dbReference>
<gene>
    <name evidence="4" type="ORF">B1R32_10463</name>
</gene>
<dbReference type="PROSITE" id="PS51201">
    <property type="entry name" value="RCK_N"/>
    <property type="match status" value="1"/>
</dbReference>
<comment type="caution">
    <text evidence="4">The sequence shown here is derived from an EMBL/GenBank/DDBJ whole genome shotgun (WGS) entry which is preliminary data.</text>
</comment>
<feature type="domain" description="RCK N-terminal" evidence="3">
    <location>
        <begin position="1"/>
        <end position="122"/>
    </location>
</feature>
<dbReference type="InterPro" id="IPR050721">
    <property type="entry name" value="Trk_Ktr_HKT_K-transport"/>
</dbReference>
<dbReference type="InterPro" id="IPR003148">
    <property type="entry name" value="RCK_N"/>
</dbReference>
<keyword evidence="1" id="KW-0633">Potassium transport</keyword>
<evidence type="ECO:0000313" key="5">
    <source>
        <dbReference type="Proteomes" id="UP000237684"/>
    </source>
</evidence>
<keyword evidence="1" id="KW-0406">Ion transport</keyword>
<name>A0A2S8SUV4_9BACT</name>
<sequence length="153" mass="16346">MKIMIVGCGRVGARLAQRLERGGSEVIVVDEDRETFASLGGDFRGATYHGSGLDGPTLKRAGAAKVDALVAVTGGDNRNLMIVQMAKHEFNVPRVMARLKDPIRAAKYREMGIETLCVTTVVEGLLELWAQNGDFPELPGEMSASGDASALLD</sequence>
<dbReference type="AlphaFoldDB" id="A0A2S8SUV4"/>
<keyword evidence="5" id="KW-1185">Reference proteome</keyword>
<organism evidence="4 5">
    <name type="scientific">Abditibacterium utsteinense</name>
    <dbReference type="NCBI Taxonomy" id="1960156"/>
    <lineage>
        <taxon>Bacteria</taxon>
        <taxon>Pseudomonadati</taxon>
        <taxon>Abditibacteriota</taxon>
        <taxon>Abditibacteriia</taxon>
        <taxon>Abditibacteriales</taxon>
        <taxon>Abditibacteriaceae</taxon>
        <taxon>Abditibacterium</taxon>
    </lineage>
</organism>
<dbReference type="InParanoid" id="A0A2S8SUV4"/>
<evidence type="ECO:0000256" key="2">
    <source>
        <dbReference type="ARBA" id="ARBA00022958"/>
    </source>
</evidence>
<dbReference type="Gene3D" id="3.40.50.720">
    <property type="entry name" value="NAD(P)-binding Rossmann-like Domain"/>
    <property type="match status" value="1"/>
</dbReference>
<dbReference type="Proteomes" id="UP000237684">
    <property type="component" value="Unassembled WGS sequence"/>
</dbReference>
<dbReference type="OrthoDB" id="9775180at2"/>
<dbReference type="SUPFAM" id="SSF51735">
    <property type="entry name" value="NAD(P)-binding Rossmann-fold domains"/>
    <property type="match status" value="1"/>
</dbReference>
<dbReference type="EMBL" id="NIGF01000004">
    <property type="protein sequence ID" value="PQV64570.1"/>
    <property type="molecule type" value="Genomic_DNA"/>
</dbReference>
<proteinExistence type="predicted"/>
<accession>A0A2S8SUV4</accession>
<keyword evidence="2" id="KW-0630">Potassium</keyword>
<dbReference type="InterPro" id="IPR036291">
    <property type="entry name" value="NAD(P)-bd_dom_sf"/>
</dbReference>
<dbReference type="GO" id="GO:0015079">
    <property type="term" value="F:potassium ion transmembrane transporter activity"/>
    <property type="evidence" value="ECO:0007669"/>
    <property type="project" value="InterPro"/>
</dbReference>
<dbReference type="PRINTS" id="PR00335">
    <property type="entry name" value="KUPTAKETRKA"/>
</dbReference>
<evidence type="ECO:0000256" key="1">
    <source>
        <dbReference type="ARBA" id="ARBA00022538"/>
    </source>
</evidence>
<reference evidence="4 5" key="1">
    <citation type="journal article" date="2018" name="Syst. Appl. Microbiol.">
        <title>Abditibacterium utsteinense sp. nov., the first cultivated member of candidate phylum FBP, isolated from ice-free Antarctic soil samples.</title>
        <authorList>
            <person name="Tahon G."/>
            <person name="Tytgat B."/>
            <person name="Lebbe L."/>
            <person name="Carlier A."/>
            <person name="Willems A."/>
        </authorList>
    </citation>
    <scope>NUCLEOTIDE SEQUENCE [LARGE SCALE GENOMIC DNA]</scope>
    <source>
        <strain evidence="4 5">LMG 29911</strain>
    </source>
</reference>
<evidence type="ECO:0000313" key="4">
    <source>
        <dbReference type="EMBL" id="PQV64570.1"/>
    </source>
</evidence>
<dbReference type="InterPro" id="IPR006036">
    <property type="entry name" value="K_uptake_TrkA"/>
</dbReference>
<dbReference type="PANTHER" id="PTHR43833:SF8">
    <property type="entry name" value="TRK SYSTEM POTASSIUM UPTAKE PROTEIN TRKA"/>
    <property type="match status" value="1"/>
</dbReference>
<protein>
    <submittedName>
        <fullName evidence="4">Trk system potassium uptake protein TrkA</fullName>
    </submittedName>
</protein>
<dbReference type="Pfam" id="PF02254">
    <property type="entry name" value="TrkA_N"/>
    <property type="match status" value="1"/>
</dbReference>
<dbReference type="RefSeq" id="WP_105482949.1">
    <property type="nucleotide sequence ID" value="NZ_NIGF01000004.1"/>
</dbReference>
<keyword evidence="1" id="KW-0813">Transport</keyword>
<evidence type="ECO:0000259" key="3">
    <source>
        <dbReference type="PROSITE" id="PS51201"/>
    </source>
</evidence>